<reference evidence="2 3" key="1">
    <citation type="submission" date="2023-08" db="EMBL/GenBank/DDBJ databases">
        <title>Transcriptome Analysis of Halomonas alkalicola CICC 11012s to Identify the Genes Involved in Alkaline Tolerances.</title>
        <authorList>
            <person name="Zhai L."/>
        </authorList>
    </citation>
    <scope>NUCLEOTIDE SEQUENCE [LARGE SCALE GENOMIC DNA]</scope>
    <source>
        <strain evidence="2 3">CICC 11012s</strain>
    </source>
</reference>
<name>A0ABY9H761_9GAMM</name>
<evidence type="ECO:0000313" key="3">
    <source>
        <dbReference type="Proteomes" id="UP001235344"/>
    </source>
</evidence>
<protein>
    <submittedName>
        <fullName evidence="2">Uncharacterized protein</fullName>
    </submittedName>
</protein>
<proteinExistence type="predicted"/>
<organism evidence="2 3">
    <name type="scientific">Halomonas alkalicola</name>
    <dbReference type="NCBI Taxonomy" id="1930622"/>
    <lineage>
        <taxon>Bacteria</taxon>
        <taxon>Pseudomonadati</taxon>
        <taxon>Pseudomonadota</taxon>
        <taxon>Gammaproteobacteria</taxon>
        <taxon>Oceanospirillales</taxon>
        <taxon>Halomonadaceae</taxon>
        <taxon>Halomonas</taxon>
    </lineage>
</organism>
<evidence type="ECO:0000256" key="1">
    <source>
        <dbReference type="SAM" id="Phobius"/>
    </source>
</evidence>
<sequence>MQGEDRLIDELNKIIEKPSGKQAVRYLLNAMGGIPFVGGAIAGVGSAWGEKE</sequence>
<dbReference type="EMBL" id="CP131913">
    <property type="protein sequence ID" value="WLI74244.1"/>
    <property type="molecule type" value="Genomic_DNA"/>
</dbReference>
<dbReference type="Proteomes" id="UP001235344">
    <property type="component" value="Chromosome"/>
</dbReference>
<feature type="transmembrane region" description="Helical" evidence="1">
    <location>
        <begin position="26"/>
        <end position="48"/>
    </location>
</feature>
<evidence type="ECO:0000313" key="2">
    <source>
        <dbReference type="EMBL" id="WLI74244.1"/>
    </source>
</evidence>
<dbReference type="RefSeq" id="WP_305502384.1">
    <property type="nucleotide sequence ID" value="NZ_CP131913.1"/>
</dbReference>
<accession>A0ABY9H761</accession>
<keyword evidence="1" id="KW-1133">Transmembrane helix</keyword>
<keyword evidence="1" id="KW-0472">Membrane</keyword>
<keyword evidence="3" id="KW-1185">Reference proteome</keyword>
<gene>
    <name evidence="2" type="ORF">B6N23_04800</name>
</gene>
<keyword evidence="1" id="KW-0812">Transmembrane</keyword>